<feature type="signal peptide" evidence="1">
    <location>
        <begin position="1"/>
        <end position="31"/>
    </location>
</feature>
<dbReference type="PROSITE" id="PS51257">
    <property type="entry name" value="PROKAR_LIPOPROTEIN"/>
    <property type="match status" value="1"/>
</dbReference>
<name>A0AA37I3V1_SEGBR</name>
<evidence type="ECO:0000313" key="3">
    <source>
        <dbReference type="EMBL" id="OYP53794.1"/>
    </source>
</evidence>
<keyword evidence="1" id="KW-0732">Signal</keyword>
<evidence type="ECO:0000313" key="5">
    <source>
        <dbReference type="Proteomes" id="UP000887043"/>
    </source>
</evidence>
<comment type="caution">
    <text evidence="2">The sequence shown here is derived from an EMBL/GenBank/DDBJ whole genome shotgun (WGS) entry which is preliminary data.</text>
</comment>
<protein>
    <recommendedName>
        <fullName evidence="6">Lipoprotein</fullName>
    </recommendedName>
</protein>
<organism evidence="2 5">
    <name type="scientific">Segatella bryantii</name>
    <name type="common">Prevotella bryantii</name>
    <dbReference type="NCBI Taxonomy" id="77095"/>
    <lineage>
        <taxon>Bacteria</taxon>
        <taxon>Pseudomonadati</taxon>
        <taxon>Bacteroidota</taxon>
        <taxon>Bacteroidia</taxon>
        <taxon>Bacteroidales</taxon>
        <taxon>Prevotellaceae</taxon>
        <taxon>Segatella</taxon>
    </lineage>
</organism>
<proteinExistence type="predicted"/>
<sequence length="236" mass="27543">MKYVDSNKHNMMKNSIVIMLAALLLSGCANSNFDFTDSSELSIQENPYEIINSKTNIKYPLREDLLSPNYTGGYKLNFINQSNYNHQYAAYDLIKASINQLPFKNKRVEFVFADKFMVLRLDKDNHEWAPNYSLNIKSDCVVELPGEWNSNRKLQNEDFWRNLIISPSKKRVLCVDRVMLKGNYYAIVYIIQSDKKSYPFPALYHWDATQPELLPNTWITLEGFADMTRKIIVANR</sequence>
<feature type="chain" id="PRO_5041422623" description="Lipoprotein" evidence="1">
    <location>
        <begin position="32"/>
        <end position="236"/>
    </location>
</feature>
<dbReference type="AlphaFoldDB" id="A0AA37I3V1"/>
<keyword evidence="4" id="KW-1185">Reference proteome</keyword>
<evidence type="ECO:0008006" key="6">
    <source>
        <dbReference type="Google" id="ProtNLM"/>
    </source>
</evidence>
<dbReference type="Proteomes" id="UP000216189">
    <property type="component" value="Unassembled WGS sequence"/>
</dbReference>
<gene>
    <name evidence="3" type="ORF">CIK91_10800</name>
    <name evidence="2" type="ORF">PRRU23_23110</name>
</gene>
<evidence type="ECO:0000313" key="4">
    <source>
        <dbReference type="Proteomes" id="UP000216189"/>
    </source>
</evidence>
<accession>A0AA37I3V1</accession>
<dbReference type="EMBL" id="NPJF01000052">
    <property type="protein sequence ID" value="OYP53794.1"/>
    <property type="molecule type" value="Genomic_DNA"/>
</dbReference>
<evidence type="ECO:0000313" key="2">
    <source>
        <dbReference type="EMBL" id="GJG28611.1"/>
    </source>
</evidence>
<dbReference type="EMBL" id="BPTR01000001">
    <property type="protein sequence ID" value="GJG28611.1"/>
    <property type="molecule type" value="Genomic_DNA"/>
</dbReference>
<reference evidence="2" key="2">
    <citation type="submission" date="2021-08" db="EMBL/GenBank/DDBJ databases">
        <title>Prevotella lacticifex sp. nov., isolated from rumen of cow.</title>
        <authorList>
            <person name="Shinkai T."/>
            <person name="Ikeyama N."/>
            <person name="Kumagai M."/>
            <person name="Ohmori H."/>
            <person name="Sakamoto M."/>
            <person name="Ohkuma M."/>
            <person name="Mitsumori M."/>
        </authorList>
    </citation>
    <scope>NUCLEOTIDE SEQUENCE</scope>
    <source>
        <strain evidence="2">DSM 11371</strain>
    </source>
</reference>
<dbReference type="Proteomes" id="UP000887043">
    <property type="component" value="Unassembled WGS sequence"/>
</dbReference>
<reference evidence="3 4" key="1">
    <citation type="submission" date="2017-08" db="EMBL/GenBank/DDBJ databases">
        <title>Comparative genomics of non-oral Prevotella species.</title>
        <authorList>
            <person name="Accetto T."/>
            <person name="Nograsek B."/>
            <person name="Avgustin G."/>
        </authorList>
    </citation>
    <scope>NUCLEOTIDE SEQUENCE [LARGE SCALE GENOMIC DNA]</scope>
    <source>
        <strain evidence="3 4">TC1-1</strain>
    </source>
</reference>
<evidence type="ECO:0000256" key="1">
    <source>
        <dbReference type="SAM" id="SignalP"/>
    </source>
</evidence>